<keyword evidence="7 9" id="KW-0472">Membrane</keyword>
<keyword evidence="2" id="KW-0813">Transport</keyword>
<sequence length="335" mass="38664">MHTGRSYKLSEFLVWTRRDIYRLIVLGAVPVVLYQVAGLTWLAIPWTVVALLGTATAFIVGFKNTQTYNRTWEARQIWAEIVSNSRAWGILCRDFFNNPVKSKLLVYRHLAWLTALRYQLREPRAWENVHNRYNVEYQKYYRIPEKEVSLETELAKYLSAEELAYVLSTNNKATGIIGLQSKTLKELYGNQEVVVLQLVEMQRTIKELSVQQGRSERIKNFPYPRQFATVNSMFVKLFTFLLPFGMLGEFQELNAGVEGIMKGNMVWFVIPFSVLISWIYTSLDQVGESTENPFEGSPNDVPVTQLCRAVEIDLREMLGETDLPPSLEPKNDIVM</sequence>
<evidence type="ECO:0000256" key="6">
    <source>
        <dbReference type="ARBA" id="ARBA00023065"/>
    </source>
</evidence>
<dbReference type="EMBL" id="JAHESF010000003">
    <property type="protein sequence ID" value="MBT1695969.1"/>
    <property type="molecule type" value="Genomic_DNA"/>
</dbReference>
<dbReference type="Pfam" id="PF25539">
    <property type="entry name" value="Bestrophin_2"/>
    <property type="match status" value="1"/>
</dbReference>
<evidence type="ECO:0000256" key="1">
    <source>
        <dbReference type="ARBA" id="ARBA00004651"/>
    </source>
</evidence>
<keyword evidence="3" id="KW-1003">Cell membrane</keyword>
<evidence type="ECO:0000256" key="9">
    <source>
        <dbReference type="SAM" id="Phobius"/>
    </source>
</evidence>
<dbReference type="PANTHER" id="PTHR33281">
    <property type="entry name" value="UPF0187 PROTEIN YNEE"/>
    <property type="match status" value="1"/>
</dbReference>
<keyword evidence="4 9" id="KW-0812">Transmembrane</keyword>
<feature type="transmembrane region" description="Helical" evidence="9">
    <location>
        <begin position="265"/>
        <end position="283"/>
    </location>
</feature>
<dbReference type="GO" id="GO:0005254">
    <property type="term" value="F:chloride channel activity"/>
    <property type="evidence" value="ECO:0007669"/>
    <property type="project" value="InterPro"/>
</dbReference>
<name>A0AAP2DL90_9BACT</name>
<evidence type="ECO:0000256" key="8">
    <source>
        <dbReference type="ARBA" id="ARBA00034708"/>
    </source>
</evidence>
<dbReference type="PANTHER" id="PTHR33281:SF19">
    <property type="entry name" value="VOLTAGE-DEPENDENT ANION CHANNEL-FORMING PROTEIN YNEE"/>
    <property type="match status" value="1"/>
</dbReference>
<evidence type="ECO:0000256" key="2">
    <source>
        <dbReference type="ARBA" id="ARBA00022448"/>
    </source>
</evidence>
<feature type="transmembrane region" description="Helical" evidence="9">
    <location>
        <begin position="43"/>
        <end position="62"/>
    </location>
</feature>
<organism evidence="10 11">
    <name type="scientific">Chryseosolibacter histidini</name>
    <dbReference type="NCBI Taxonomy" id="2782349"/>
    <lineage>
        <taxon>Bacteria</taxon>
        <taxon>Pseudomonadati</taxon>
        <taxon>Bacteroidota</taxon>
        <taxon>Cytophagia</taxon>
        <taxon>Cytophagales</taxon>
        <taxon>Chryseotaleaceae</taxon>
        <taxon>Chryseosolibacter</taxon>
    </lineage>
</organism>
<keyword evidence="6" id="KW-0406">Ion transport</keyword>
<comment type="similarity">
    <text evidence="8">Belongs to the anion channel-forming bestrophin (TC 1.A.46) family.</text>
</comment>
<accession>A0AAP2DL90</accession>
<reference evidence="10 11" key="1">
    <citation type="submission" date="2021-05" db="EMBL/GenBank/DDBJ databases">
        <title>A Polyphasic approach of four new species of the genus Ohtaekwangia: Ohtaekwangia histidinii sp. nov., Ohtaekwangia cretensis sp. nov., Ohtaekwangia indiensis sp. nov., Ohtaekwangia reichenbachii sp. nov. from diverse environment.</title>
        <authorList>
            <person name="Octaviana S."/>
        </authorList>
    </citation>
    <scope>NUCLEOTIDE SEQUENCE [LARGE SCALE GENOMIC DNA]</scope>
    <source>
        <strain evidence="10 11">PWU4</strain>
    </source>
</reference>
<gene>
    <name evidence="10" type="ORF">KK083_03715</name>
</gene>
<proteinExistence type="inferred from homology"/>
<dbReference type="GO" id="GO:0005886">
    <property type="term" value="C:plasma membrane"/>
    <property type="evidence" value="ECO:0007669"/>
    <property type="project" value="UniProtKB-SubCell"/>
</dbReference>
<keyword evidence="11" id="KW-1185">Reference proteome</keyword>
<comment type="subcellular location">
    <subcellularLocation>
        <location evidence="1">Cell membrane</location>
        <topology evidence="1">Multi-pass membrane protein</topology>
    </subcellularLocation>
</comment>
<evidence type="ECO:0000256" key="7">
    <source>
        <dbReference type="ARBA" id="ARBA00023136"/>
    </source>
</evidence>
<protein>
    <submittedName>
        <fullName evidence="10">Multidrug transporter</fullName>
    </submittedName>
</protein>
<dbReference type="InterPro" id="IPR044669">
    <property type="entry name" value="YneE/VCCN1/2-like"/>
</dbReference>
<evidence type="ECO:0000256" key="5">
    <source>
        <dbReference type="ARBA" id="ARBA00022989"/>
    </source>
</evidence>
<keyword evidence="5 9" id="KW-1133">Transmembrane helix</keyword>
<evidence type="ECO:0000313" key="10">
    <source>
        <dbReference type="EMBL" id="MBT1695969.1"/>
    </source>
</evidence>
<dbReference type="AlphaFoldDB" id="A0AAP2DL90"/>
<dbReference type="Proteomes" id="UP001319200">
    <property type="component" value="Unassembled WGS sequence"/>
</dbReference>
<feature type="transmembrane region" description="Helical" evidence="9">
    <location>
        <begin position="227"/>
        <end position="245"/>
    </location>
</feature>
<evidence type="ECO:0000256" key="4">
    <source>
        <dbReference type="ARBA" id="ARBA00022692"/>
    </source>
</evidence>
<evidence type="ECO:0000256" key="3">
    <source>
        <dbReference type="ARBA" id="ARBA00022475"/>
    </source>
</evidence>
<evidence type="ECO:0000313" key="11">
    <source>
        <dbReference type="Proteomes" id="UP001319200"/>
    </source>
</evidence>
<comment type="caution">
    <text evidence="10">The sequence shown here is derived from an EMBL/GenBank/DDBJ whole genome shotgun (WGS) entry which is preliminary data.</text>
</comment>
<dbReference type="RefSeq" id="WP_254160821.1">
    <property type="nucleotide sequence ID" value="NZ_JAHESF010000003.1"/>
</dbReference>
<feature type="transmembrane region" description="Helical" evidence="9">
    <location>
        <begin position="20"/>
        <end position="37"/>
    </location>
</feature>